<dbReference type="PRINTS" id="PR00598">
    <property type="entry name" value="HTHMARR"/>
</dbReference>
<dbReference type="GO" id="GO:0006950">
    <property type="term" value="P:response to stress"/>
    <property type="evidence" value="ECO:0007669"/>
    <property type="project" value="TreeGrafter"/>
</dbReference>
<dbReference type="RefSeq" id="WP_055190626.1">
    <property type="nucleotide sequence ID" value="NZ_CABMES010000003.1"/>
</dbReference>
<evidence type="ECO:0000313" key="8">
    <source>
        <dbReference type="Proteomes" id="UP000461506"/>
    </source>
</evidence>
<dbReference type="SUPFAM" id="SSF46785">
    <property type="entry name" value="Winged helix' DNA-binding domain"/>
    <property type="match status" value="1"/>
</dbReference>
<dbReference type="Proteomes" id="UP000477010">
    <property type="component" value="Unassembled WGS sequence"/>
</dbReference>
<dbReference type="PANTHER" id="PTHR33164:SF43">
    <property type="entry name" value="HTH-TYPE TRANSCRIPTIONAL REPRESSOR YETL"/>
    <property type="match status" value="1"/>
</dbReference>
<reference evidence="4" key="2">
    <citation type="submission" date="2017-07" db="EMBL/GenBank/DDBJ databases">
        <authorList>
            <person name="Sun Z.S."/>
            <person name="Albrecht U."/>
            <person name="Echele G."/>
            <person name="Lee C.C."/>
        </authorList>
    </citation>
    <scope>NUCLEOTIDE SEQUENCE</scope>
    <source>
        <strain evidence="5">CNCM I 4542</strain>
        <strain evidence="4">CNCM I 4644</strain>
    </source>
</reference>
<evidence type="ECO:0000313" key="5">
    <source>
        <dbReference type="EMBL" id="PLK28823.1"/>
    </source>
</evidence>
<dbReference type="AlphaFoldDB" id="A0A174AQ27"/>
<reference evidence="8 9" key="3">
    <citation type="journal article" date="2019" name="Nat. Med.">
        <title>A library of human gut bacterial isolates paired with longitudinal multiomics data enables mechanistic microbiome research.</title>
        <authorList>
            <person name="Poyet M."/>
            <person name="Groussin M."/>
            <person name="Gibbons S.M."/>
            <person name="Avila-Pacheco J."/>
            <person name="Jiang X."/>
            <person name="Kearney S.M."/>
            <person name="Perrotta A.R."/>
            <person name="Berdy B."/>
            <person name="Zhao S."/>
            <person name="Lieberman T.D."/>
            <person name="Swanson P.K."/>
            <person name="Smith M."/>
            <person name="Roesemann S."/>
            <person name="Alexander J.E."/>
            <person name="Rich S.A."/>
            <person name="Livny J."/>
            <person name="Vlamakis H."/>
            <person name="Clish C."/>
            <person name="Bullock K."/>
            <person name="Deik A."/>
            <person name="Scott J."/>
            <person name="Pierce K.A."/>
            <person name="Xavier R.J."/>
            <person name="Alm E.J."/>
        </authorList>
    </citation>
    <scope>NUCLEOTIDE SEQUENCE [LARGE SCALE GENOMIC DNA]</scope>
    <source>
        <strain evidence="2 8">BIOML-A1</strain>
        <strain evidence="3 9">BIOML-B9</strain>
    </source>
</reference>
<evidence type="ECO:0000313" key="9">
    <source>
        <dbReference type="Proteomes" id="UP000477010"/>
    </source>
</evidence>
<dbReference type="EMBL" id="WKQN01000015">
    <property type="protein sequence ID" value="MSC64092.1"/>
    <property type="molecule type" value="Genomic_DNA"/>
</dbReference>
<dbReference type="Proteomes" id="UP000461506">
    <property type="component" value="Unassembled WGS sequence"/>
</dbReference>
<proteinExistence type="predicted"/>
<name>A0A174AQ27_9FIRM</name>
<evidence type="ECO:0000313" key="3">
    <source>
        <dbReference type="EMBL" id="MSC80732.1"/>
    </source>
</evidence>
<dbReference type="Proteomes" id="UP000220480">
    <property type="component" value="Unassembled WGS sequence"/>
</dbReference>
<evidence type="ECO:0000313" key="2">
    <source>
        <dbReference type="EMBL" id="MSC64092.1"/>
    </source>
</evidence>
<accession>A0A174AQ27</accession>
<dbReference type="InterPro" id="IPR000835">
    <property type="entry name" value="HTH_MarR-typ"/>
</dbReference>
<feature type="domain" description="HTH marR-type" evidence="1">
    <location>
        <begin position="1"/>
        <end position="139"/>
    </location>
</feature>
<dbReference type="SMART" id="SM00347">
    <property type="entry name" value="HTH_MARR"/>
    <property type="match status" value="1"/>
</dbReference>
<comment type="caution">
    <text evidence="2">The sequence shown here is derived from an EMBL/GenBank/DDBJ whole genome shotgun (WGS) entry which is preliminary data.</text>
</comment>
<dbReference type="EMBL" id="NMTS02000071">
    <property type="protein sequence ID" value="PLK28823.1"/>
    <property type="molecule type" value="Genomic_DNA"/>
</dbReference>
<dbReference type="Gene3D" id="1.10.10.10">
    <property type="entry name" value="Winged helix-like DNA-binding domain superfamily/Winged helix DNA-binding domain"/>
    <property type="match status" value="1"/>
</dbReference>
<organism evidence="2 8">
    <name type="scientific">Faecalibacterium prausnitzii</name>
    <dbReference type="NCBI Taxonomy" id="853"/>
    <lineage>
        <taxon>Bacteria</taxon>
        <taxon>Bacillati</taxon>
        <taxon>Bacillota</taxon>
        <taxon>Clostridia</taxon>
        <taxon>Eubacteriales</taxon>
        <taxon>Oscillospiraceae</taxon>
        <taxon>Faecalibacterium</taxon>
    </lineage>
</organism>
<dbReference type="OrthoDB" id="3237136at2"/>
<dbReference type="Pfam" id="PF12802">
    <property type="entry name" value="MarR_2"/>
    <property type="match status" value="1"/>
</dbReference>
<dbReference type="EMBL" id="NMTZ01000018">
    <property type="protein sequence ID" value="PDX84054.1"/>
    <property type="molecule type" value="Genomic_DNA"/>
</dbReference>
<reference evidence="6 7" key="1">
    <citation type="journal article" date="2017" name="Front. Microbiol.">
        <title>New Insights into the Diversity of the Genus Faecalibacterium.</title>
        <authorList>
            <person name="Benevides L."/>
            <person name="Burman S."/>
            <person name="Martin R."/>
            <person name="Robert V."/>
            <person name="Thomas M."/>
            <person name="Miquel S."/>
            <person name="Chain F."/>
            <person name="Sokol H."/>
            <person name="Bermudez-Humaran L.G."/>
            <person name="Morrison M."/>
            <person name="Langella P."/>
            <person name="Azevedo V.A."/>
            <person name="Chatel J.M."/>
            <person name="Soares S."/>
        </authorList>
    </citation>
    <scope>NUCLEOTIDE SEQUENCE [LARGE SCALE GENOMIC DNA]</scope>
    <source>
        <strain evidence="5 7">CNCM I 4542</strain>
        <strain evidence="4 6">CNCM I 4644</strain>
    </source>
</reference>
<dbReference type="GO" id="GO:0003700">
    <property type="term" value="F:DNA-binding transcription factor activity"/>
    <property type="evidence" value="ECO:0007669"/>
    <property type="project" value="InterPro"/>
</dbReference>
<dbReference type="Proteomes" id="UP000221015">
    <property type="component" value="Unassembled WGS sequence"/>
</dbReference>
<dbReference type="InterPro" id="IPR036390">
    <property type="entry name" value="WH_DNA-bd_sf"/>
</dbReference>
<protein>
    <submittedName>
        <fullName evidence="2">MarR family transcriptional regulator</fullName>
    </submittedName>
</protein>
<dbReference type="PROSITE" id="PS50995">
    <property type="entry name" value="HTH_MARR_2"/>
    <property type="match status" value="1"/>
</dbReference>
<dbReference type="PANTHER" id="PTHR33164">
    <property type="entry name" value="TRANSCRIPTIONAL REGULATOR, MARR FAMILY"/>
    <property type="match status" value="1"/>
</dbReference>
<dbReference type="InterPro" id="IPR036388">
    <property type="entry name" value="WH-like_DNA-bd_sf"/>
</dbReference>
<gene>
    <name evidence="5" type="ORF">CGS50_011315</name>
    <name evidence="4" type="ORF">CGS59_06410</name>
    <name evidence="3" type="ORF">GKD85_07840</name>
    <name evidence="2" type="ORF">GKD95_12320</name>
</gene>
<dbReference type="EMBL" id="WKQE01000009">
    <property type="protein sequence ID" value="MSC80732.1"/>
    <property type="molecule type" value="Genomic_DNA"/>
</dbReference>
<dbReference type="InterPro" id="IPR039422">
    <property type="entry name" value="MarR/SlyA-like"/>
</dbReference>
<evidence type="ECO:0000259" key="1">
    <source>
        <dbReference type="PROSITE" id="PS50995"/>
    </source>
</evidence>
<evidence type="ECO:0000313" key="4">
    <source>
        <dbReference type="EMBL" id="PDX84054.1"/>
    </source>
</evidence>
<evidence type="ECO:0000313" key="7">
    <source>
        <dbReference type="Proteomes" id="UP000221015"/>
    </source>
</evidence>
<sequence>MTIELIKQLLDACYLAKRAREMLPALPEGVTSSYIQCLDVIQKLQTRGIWPKISDLSDALNLPRPGVTRTVKEMEHKGYLRKQVSAEDGRVTYLFLTESGQALSQKYNTDYFSQLLPYLDGISEEDAACTIQTLEKFYAIMCERKDSLEKR</sequence>
<evidence type="ECO:0000313" key="6">
    <source>
        <dbReference type="Proteomes" id="UP000220480"/>
    </source>
</evidence>